<organism evidence="2 3">
    <name type="scientific">Paractinoplanes aksuensis</name>
    <dbReference type="NCBI Taxonomy" id="2939490"/>
    <lineage>
        <taxon>Bacteria</taxon>
        <taxon>Bacillati</taxon>
        <taxon>Actinomycetota</taxon>
        <taxon>Actinomycetes</taxon>
        <taxon>Micromonosporales</taxon>
        <taxon>Micromonosporaceae</taxon>
        <taxon>Paractinoplanes</taxon>
    </lineage>
</organism>
<sequence>MIRKRVALLCLALAVSGCSTGGEVEEQPHGYVAGAQEMPEAQVAMAYAARGARQLSVLDLATESEGQVGLSVGARTLVEDGRFVYAGDGDRTVEIVDTGVWTVDHTDHVHYYRAPARTLGTVTLEAPLATVIGSEAHTAIGTTDGRITVLDRRQLEAGTVTEVSTIDSGSNSALAVPYAGKLLVAVGDRRDQPANRIVAMGADGQESGSFRTPCESPRGAAVLRGGVVIACADSVVRVKLDKEVLTAEVLDSPVSPVAPTGFGHRPRSNEAAVAGEGGIWAVNASKATLRHLPAGGRDLVAAVSPADGRTVLALDGSGTLISYDLESGRTIAEARLKAATVTLDVNRAYVSEPEAKVIHEIDYQDKLRTARTLRASQQPDLAVEVGR</sequence>
<reference evidence="2 3" key="1">
    <citation type="submission" date="2022-06" db="EMBL/GenBank/DDBJ databases">
        <title>New Species of the Genus Actinoplanes, ActinopZanes ferrugineus.</title>
        <authorList>
            <person name="Ding P."/>
        </authorList>
    </citation>
    <scope>NUCLEOTIDE SEQUENCE [LARGE SCALE GENOMIC DNA]</scope>
    <source>
        <strain evidence="2 3">TRM88003</strain>
    </source>
</reference>
<evidence type="ECO:0000313" key="3">
    <source>
        <dbReference type="Proteomes" id="UP001523369"/>
    </source>
</evidence>
<dbReference type="RefSeq" id="WP_253239835.1">
    <property type="nucleotide sequence ID" value="NZ_JAMYJR010000027.1"/>
</dbReference>
<name>A0ABT1DUN7_9ACTN</name>
<dbReference type="PROSITE" id="PS51257">
    <property type="entry name" value="PROKAR_LIPOPROTEIN"/>
    <property type="match status" value="1"/>
</dbReference>
<dbReference type="SUPFAM" id="SSF50998">
    <property type="entry name" value="Quinoprotein alcohol dehydrogenase-like"/>
    <property type="match status" value="1"/>
</dbReference>
<evidence type="ECO:0008006" key="4">
    <source>
        <dbReference type="Google" id="ProtNLM"/>
    </source>
</evidence>
<dbReference type="InterPro" id="IPR011047">
    <property type="entry name" value="Quinoprotein_ADH-like_sf"/>
</dbReference>
<dbReference type="Proteomes" id="UP001523369">
    <property type="component" value="Unassembled WGS sequence"/>
</dbReference>
<gene>
    <name evidence="2" type="ORF">M1L60_24470</name>
</gene>
<dbReference type="Gene3D" id="2.130.10.10">
    <property type="entry name" value="YVTN repeat-like/Quinoprotein amine dehydrogenase"/>
    <property type="match status" value="1"/>
</dbReference>
<evidence type="ECO:0000256" key="1">
    <source>
        <dbReference type="SAM" id="SignalP"/>
    </source>
</evidence>
<protein>
    <recommendedName>
        <fullName evidence="4">ABC transporter</fullName>
    </recommendedName>
</protein>
<keyword evidence="1" id="KW-0732">Signal</keyword>
<comment type="caution">
    <text evidence="2">The sequence shown here is derived from an EMBL/GenBank/DDBJ whole genome shotgun (WGS) entry which is preliminary data.</text>
</comment>
<feature type="signal peptide" evidence="1">
    <location>
        <begin position="1"/>
        <end position="21"/>
    </location>
</feature>
<feature type="chain" id="PRO_5045287405" description="ABC transporter" evidence="1">
    <location>
        <begin position="22"/>
        <end position="387"/>
    </location>
</feature>
<evidence type="ECO:0000313" key="2">
    <source>
        <dbReference type="EMBL" id="MCO8273756.1"/>
    </source>
</evidence>
<keyword evidence="3" id="KW-1185">Reference proteome</keyword>
<dbReference type="InterPro" id="IPR015943">
    <property type="entry name" value="WD40/YVTN_repeat-like_dom_sf"/>
</dbReference>
<proteinExistence type="predicted"/>
<accession>A0ABT1DUN7</accession>
<dbReference type="EMBL" id="JAMYJR010000027">
    <property type="protein sequence ID" value="MCO8273756.1"/>
    <property type="molecule type" value="Genomic_DNA"/>
</dbReference>